<dbReference type="PANTHER" id="PTHR47657:SF3">
    <property type="entry name" value="ORSELLINIC ACID_F9775 BIOSYNTHESIS CLUSTER PROTEIN D-RELATED"/>
    <property type="match status" value="1"/>
</dbReference>
<dbReference type="Proteomes" id="UP000799536">
    <property type="component" value="Unassembled WGS sequence"/>
</dbReference>
<feature type="domain" description="C2H2-type" evidence="1">
    <location>
        <begin position="21"/>
        <end position="42"/>
    </location>
</feature>
<organism evidence="2 3">
    <name type="scientific">Delitschia confertaspora ATCC 74209</name>
    <dbReference type="NCBI Taxonomy" id="1513339"/>
    <lineage>
        <taxon>Eukaryota</taxon>
        <taxon>Fungi</taxon>
        <taxon>Dikarya</taxon>
        <taxon>Ascomycota</taxon>
        <taxon>Pezizomycotina</taxon>
        <taxon>Dothideomycetes</taxon>
        <taxon>Pleosporomycetidae</taxon>
        <taxon>Pleosporales</taxon>
        <taxon>Delitschiaceae</taxon>
        <taxon>Delitschia</taxon>
    </lineage>
</organism>
<comment type="caution">
    <text evidence="2">The sequence shown here is derived from an EMBL/GenBank/DDBJ whole genome shotgun (WGS) entry which is preliminary data.</text>
</comment>
<dbReference type="AlphaFoldDB" id="A0A9P4MVR8"/>
<reference evidence="2" key="1">
    <citation type="journal article" date="2020" name="Stud. Mycol.">
        <title>101 Dothideomycetes genomes: a test case for predicting lifestyles and emergence of pathogens.</title>
        <authorList>
            <person name="Haridas S."/>
            <person name="Albert R."/>
            <person name="Binder M."/>
            <person name="Bloem J."/>
            <person name="Labutti K."/>
            <person name="Salamov A."/>
            <person name="Andreopoulos B."/>
            <person name="Baker S."/>
            <person name="Barry K."/>
            <person name="Bills G."/>
            <person name="Bluhm B."/>
            <person name="Cannon C."/>
            <person name="Castanera R."/>
            <person name="Culley D."/>
            <person name="Daum C."/>
            <person name="Ezra D."/>
            <person name="Gonzalez J."/>
            <person name="Henrissat B."/>
            <person name="Kuo A."/>
            <person name="Liang C."/>
            <person name="Lipzen A."/>
            <person name="Lutzoni F."/>
            <person name="Magnuson J."/>
            <person name="Mondo S."/>
            <person name="Nolan M."/>
            <person name="Ohm R."/>
            <person name="Pangilinan J."/>
            <person name="Park H.-J."/>
            <person name="Ramirez L."/>
            <person name="Alfaro M."/>
            <person name="Sun H."/>
            <person name="Tritt A."/>
            <person name="Yoshinaga Y."/>
            <person name="Zwiers L.-H."/>
            <person name="Turgeon B."/>
            <person name="Goodwin S."/>
            <person name="Spatafora J."/>
            <person name="Crous P."/>
            <person name="Grigoriev I."/>
        </authorList>
    </citation>
    <scope>NUCLEOTIDE SEQUENCE</scope>
    <source>
        <strain evidence="2">ATCC 74209</strain>
    </source>
</reference>
<name>A0A9P4MVR8_9PLEO</name>
<keyword evidence="3" id="KW-1185">Reference proteome</keyword>
<dbReference type="SMART" id="SM00355">
    <property type="entry name" value="ZnF_C2H2"/>
    <property type="match status" value="2"/>
</dbReference>
<gene>
    <name evidence="2" type="ORF">GQ43DRAFT_415904</name>
</gene>
<accession>A0A9P4MVR8</accession>
<dbReference type="EMBL" id="ML993977">
    <property type="protein sequence ID" value="KAF2201413.1"/>
    <property type="molecule type" value="Genomic_DNA"/>
</dbReference>
<evidence type="ECO:0000259" key="1">
    <source>
        <dbReference type="SMART" id="SM00355"/>
    </source>
</evidence>
<dbReference type="GO" id="GO:0000981">
    <property type="term" value="F:DNA-binding transcription factor activity, RNA polymerase II-specific"/>
    <property type="evidence" value="ECO:0007669"/>
    <property type="project" value="TreeGrafter"/>
</dbReference>
<protein>
    <recommendedName>
        <fullName evidence="1">C2H2-type domain-containing protein</fullName>
    </recommendedName>
</protein>
<proteinExistence type="predicted"/>
<dbReference type="OrthoDB" id="416217at2759"/>
<dbReference type="PANTHER" id="PTHR47657">
    <property type="entry name" value="STEROL REGULATORY ELEMENT-BINDING PROTEIN ECM22"/>
    <property type="match status" value="1"/>
</dbReference>
<sequence>MSPLRLGPNSLLEYSTRYKVLICLQCQYAIQKSALQSHLLRHKIYRDERQRLLDSIAQLELLEPDNVPLPNPDSPPIAALPIISGFRCIVAGCGNLCASEKRMRRHWSEKHGVGENSESLRRPVKLQTFFRGTKLRYFEVTPLGLGDAAGVSNFGSQMHDLDTATPIPPPHLSTPSQPFQPGINLETLTYFHHFTSSTISTLPDPDYWHTNIIPQALRSQWLMCGLLSITASHMSLLAEGLSIALVHRSRSTQFFSGFSAGWGKNMSAEIEEVEEEVKFSARRIRCIIKCTQWATSTPKVDEEDTLQSILTAIKDFVVPASSPLHPNSLQSNHNDTQKDSFTLATSILKIPPPTIPSSASPPHNNDPANLPILLSHLSTLPTRMTTVFSRPSSTHDVLSTLSAIAALIECSASSFASNSPTTIFWGMASWLTKVPERFLQMVEQGSLASMVVLAHWVVLVERAERRGCWFLKGVKEIVIEEVIGRCPVDDQGIWSLFADVRGIHN</sequence>
<dbReference type="Pfam" id="PF12013">
    <property type="entry name" value="OrsD"/>
    <property type="match status" value="1"/>
</dbReference>
<evidence type="ECO:0000313" key="3">
    <source>
        <dbReference type="Proteomes" id="UP000799536"/>
    </source>
</evidence>
<dbReference type="InterPro" id="IPR052400">
    <property type="entry name" value="Zn2-C6_fungal_TF"/>
</dbReference>
<dbReference type="InterPro" id="IPR013087">
    <property type="entry name" value="Znf_C2H2_type"/>
</dbReference>
<dbReference type="InterPro" id="IPR022698">
    <property type="entry name" value="OrsD"/>
</dbReference>
<feature type="domain" description="C2H2-type" evidence="1">
    <location>
        <begin position="86"/>
        <end position="111"/>
    </location>
</feature>
<evidence type="ECO:0000313" key="2">
    <source>
        <dbReference type="EMBL" id="KAF2201413.1"/>
    </source>
</evidence>